<reference evidence="3 4" key="1">
    <citation type="submission" date="2018-06" db="EMBL/GenBank/DDBJ databases">
        <title>Isolation of heavy metals resistant Paenibacillus silvae NC2 from Gold-Copper mine in ZiJin, China.</title>
        <authorList>
            <person name="Xu J."/>
            <person name="Mazhar H.S."/>
            <person name="Rensing C."/>
        </authorList>
    </citation>
    <scope>NUCLEOTIDE SEQUENCE [LARGE SCALE GENOMIC DNA]</scope>
    <source>
        <strain evidence="3 4">NC2</strain>
    </source>
</reference>
<evidence type="ECO:0000313" key="3">
    <source>
        <dbReference type="EMBL" id="PZT56418.1"/>
    </source>
</evidence>
<dbReference type="Pfam" id="PF00395">
    <property type="entry name" value="SLH"/>
    <property type="match status" value="2"/>
</dbReference>
<dbReference type="InterPro" id="IPR051465">
    <property type="entry name" value="Cell_Envelope_Struct_Comp"/>
</dbReference>
<feature type="domain" description="SLH" evidence="2">
    <location>
        <begin position="54"/>
        <end position="117"/>
    </location>
</feature>
<dbReference type="AlphaFoldDB" id="A0A2W6NMJ2"/>
<feature type="domain" description="SLH" evidence="2">
    <location>
        <begin position="155"/>
        <end position="218"/>
    </location>
</feature>
<feature type="signal peptide" evidence="1">
    <location>
        <begin position="1"/>
        <end position="28"/>
    </location>
</feature>
<feature type="chain" id="PRO_5016093154" description="SLH domain-containing protein" evidence="1">
    <location>
        <begin position="29"/>
        <end position="445"/>
    </location>
</feature>
<protein>
    <recommendedName>
        <fullName evidence="2">SLH domain-containing protein</fullName>
    </recommendedName>
</protein>
<proteinExistence type="predicted"/>
<sequence length="445" mass="50306">MRIRILKKKLIVVSTLISMLAASMPVYAEPSITFGSGSEANQKTLNSEGNTETESLLSFKDIQGHWAESSIRSAISKGVVSGYPNGMFYPENKVTRAEFLKIVIGSLGYETESTASGAPWYKAYVAAAKLNQLYVESDFPSSDWSQPMTRMEMVHVAARAIEQVGTDDYDFLYLAVKHGLISGTGNGNLDPGGTTTRAQALTVVDRILKVRGGQTLQVDTVALKNAEKAKNAERDPWGRVIRTTNLPKNAKDFPYILEEYPNEMYEMKPDIIVDTTSAQLAKKDSKFNNKALMDQWKQTTENYYNLLLNVDYRTIDEEWANELFSYHNQGFRVVLADMRRYVKWVKENKIIMTGSLIAEPSMVTKSDDLYFYFIRTKFSFEIKSYVKYKNIMFDERFVNAGSLKKGKKYEGYADIPLSTNSNSYDLKVSGMATLFSKNSILREVK</sequence>
<dbReference type="PROSITE" id="PS51272">
    <property type="entry name" value="SLH"/>
    <property type="match status" value="2"/>
</dbReference>
<organism evidence="3 4">
    <name type="scientific">Paenibacillus silvae</name>
    <dbReference type="NCBI Taxonomy" id="1325358"/>
    <lineage>
        <taxon>Bacteria</taxon>
        <taxon>Bacillati</taxon>
        <taxon>Bacillota</taxon>
        <taxon>Bacilli</taxon>
        <taxon>Bacillales</taxon>
        <taxon>Paenibacillaceae</taxon>
        <taxon>Paenibacillus</taxon>
    </lineage>
</organism>
<dbReference type="Proteomes" id="UP000249204">
    <property type="component" value="Unassembled WGS sequence"/>
</dbReference>
<evidence type="ECO:0000313" key="4">
    <source>
        <dbReference type="Proteomes" id="UP000249204"/>
    </source>
</evidence>
<comment type="caution">
    <text evidence="3">The sequence shown here is derived from an EMBL/GenBank/DDBJ whole genome shotgun (WGS) entry which is preliminary data.</text>
</comment>
<dbReference type="InterPro" id="IPR001119">
    <property type="entry name" value="SLH_dom"/>
</dbReference>
<accession>A0A2W6NMJ2</accession>
<gene>
    <name evidence="3" type="ORF">DN757_07015</name>
</gene>
<evidence type="ECO:0000259" key="2">
    <source>
        <dbReference type="PROSITE" id="PS51272"/>
    </source>
</evidence>
<dbReference type="PANTHER" id="PTHR43308">
    <property type="entry name" value="OUTER MEMBRANE PROTEIN ALPHA-RELATED"/>
    <property type="match status" value="1"/>
</dbReference>
<dbReference type="EMBL" id="QKWW01000019">
    <property type="protein sequence ID" value="PZT56418.1"/>
    <property type="molecule type" value="Genomic_DNA"/>
</dbReference>
<evidence type="ECO:0000256" key="1">
    <source>
        <dbReference type="SAM" id="SignalP"/>
    </source>
</evidence>
<keyword evidence="1" id="KW-0732">Signal</keyword>
<dbReference type="PANTHER" id="PTHR43308:SF5">
    <property type="entry name" value="S-LAYER PROTEIN _ PEPTIDOGLYCAN ENDO-BETA-N-ACETYLGLUCOSAMINIDASE"/>
    <property type="match status" value="1"/>
</dbReference>
<name>A0A2W6NMJ2_9BACL</name>